<accession>A0A7S4P0N1</accession>
<dbReference type="EMBL" id="HBKR01026822">
    <property type="protein sequence ID" value="CAE2319897.1"/>
    <property type="molecule type" value="Transcribed_RNA"/>
</dbReference>
<protein>
    <submittedName>
        <fullName evidence="1">Uncharacterized protein</fullName>
    </submittedName>
</protein>
<gene>
    <name evidence="1" type="ORF">NAES01612_LOCUS17587</name>
</gene>
<reference evidence="1" key="1">
    <citation type="submission" date="2021-01" db="EMBL/GenBank/DDBJ databases">
        <authorList>
            <person name="Corre E."/>
            <person name="Pelletier E."/>
            <person name="Niang G."/>
            <person name="Scheremetjew M."/>
            <person name="Finn R."/>
            <person name="Kale V."/>
            <person name="Holt S."/>
            <person name="Cochrane G."/>
            <person name="Meng A."/>
            <person name="Brown T."/>
            <person name="Cohen L."/>
        </authorList>
    </citation>
    <scope>NUCLEOTIDE SEQUENCE</scope>
    <source>
        <strain evidence="1">SoJaBio B1-5/56/2</strain>
    </source>
</reference>
<sequence>MNHNLRWEVPEENLIGESVVRQVKGLHASREPSEVEGPVKRVLADRERPQVFRQIARVQLSLKPVPPEIDCPHRWGKVAQCDGARVIVCAQIEVHQLTWEASEVQLAREIAVGCLESLQRPGEPPKVERPFLVEERLPADRDDLALGVHGDTVPLAQREKSPRLRLKGCLVVVIERCDGSLHQPLLGEAGVIRSLWRKAPFAIREELGRRSVSLGAIRCHVGLMSTVGVRVV</sequence>
<evidence type="ECO:0000313" key="1">
    <source>
        <dbReference type="EMBL" id="CAE2319897.1"/>
    </source>
</evidence>
<name>A0A7S4P0N1_9EUKA</name>
<organism evidence="1">
    <name type="scientific">Paramoeba aestuarina</name>
    <dbReference type="NCBI Taxonomy" id="180227"/>
    <lineage>
        <taxon>Eukaryota</taxon>
        <taxon>Amoebozoa</taxon>
        <taxon>Discosea</taxon>
        <taxon>Flabellinia</taxon>
        <taxon>Dactylopodida</taxon>
        <taxon>Paramoebidae</taxon>
        <taxon>Paramoeba</taxon>
    </lineage>
</organism>
<proteinExistence type="predicted"/>
<dbReference type="AlphaFoldDB" id="A0A7S4P0N1"/>